<evidence type="ECO:0000313" key="3">
    <source>
        <dbReference type="Proteomes" id="UP000347681"/>
    </source>
</evidence>
<dbReference type="Proteomes" id="UP000347681">
    <property type="component" value="Unassembled WGS sequence"/>
</dbReference>
<accession>A0A5M5ZM52</accession>
<gene>
    <name evidence="2" type="ORF">F2Y61_24950</name>
</gene>
<comment type="caution">
    <text evidence="2">The sequence shown here is derived from an EMBL/GenBank/DDBJ whole genome shotgun (WGS) entry which is preliminary data.</text>
</comment>
<keyword evidence="1" id="KW-1133">Transmembrane helix</keyword>
<sequence>MSLPFFIARRYLFSKKKHNAINIISGISVCGVALATLALVCTLSVFNGFQDMVAGFFTAFDPELKITVREGKVFDPHEACIRQVHALSEIDVWTETLE</sequence>
<protein>
    <submittedName>
        <fullName evidence="2">ABC transporter permease</fullName>
    </submittedName>
</protein>
<dbReference type="GO" id="GO:0044874">
    <property type="term" value="P:lipoprotein localization to outer membrane"/>
    <property type="evidence" value="ECO:0007669"/>
    <property type="project" value="TreeGrafter"/>
</dbReference>
<reference evidence="2 3" key="1">
    <citation type="journal article" date="2019" name="Nat. Med.">
        <title>A library of human gut bacterial isolates paired with longitudinal multiomics data enables mechanistic microbiome research.</title>
        <authorList>
            <person name="Poyet M."/>
            <person name="Groussin M."/>
            <person name="Gibbons S.M."/>
            <person name="Avila-Pacheco J."/>
            <person name="Jiang X."/>
            <person name="Kearney S.M."/>
            <person name="Perrotta A.R."/>
            <person name="Berdy B."/>
            <person name="Zhao S."/>
            <person name="Lieberman T.D."/>
            <person name="Swanson P.K."/>
            <person name="Smith M."/>
            <person name="Roesemann S."/>
            <person name="Alexander J.E."/>
            <person name="Rich S.A."/>
            <person name="Livny J."/>
            <person name="Vlamakis H."/>
            <person name="Clish C."/>
            <person name="Bullock K."/>
            <person name="Deik A."/>
            <person name="Scott J."/>
            <person name="Pierce K.A."/>
            <person name="Xavier R.J."/>
            <person name="Alm E.J."/>
        </authorList>
    </citation>
    <scope>NUCLEOTIDE SEQUENCE [LARGE SCALE GENOMIC DNA]</scope>
    <source>
        <strain evidence="2 3">BIOML-A5</strain>
    </source>
</reference>
<dbReference type="PANTHER" id="PTHR30489:SF0">
    <property type="entry name" value="LIPOPROTEIN-RELEASING SYSTEM TRANSMEMBRANE PROTEIN LOLE"/>
    <property type="match status" value="1"/>
</dbReference>
<dbReference type="InterPro" id="IPR051447">
    <property type="entry name" value="Lipoprotein-release_system"/>
</dbReference>
<dbReference type="GO" id="GO:0098797">
    <property type="term" value="C:plasma membrane protein complex"/>
    <property type="evidence" value="ECO:0007669"/>
    <property type="project" value="TreeGrafter"/>
</dbReference>
<dbReference type="PANTHER" id="PTHR30489">
    <property type="entry name" value="LIPOPROTEIN-RELEASING SYSTEM TRANSMEMBRANE PROTEIN LOLE"/>
    <property type="match status" value="1"/>
</dbReference>
<feature type="non-terminal residue" evidence="2">
    <location>
        <position position="98"/>
    </location>
</feature>
<keyword evidence="1" id="KW-0812">Transmembrane</keyword>
<evidence type="ECO:0000313" key="2">
    <source>
        <dbReference type="EMBL" id="KAA5377662.1"/>
    </source>
</evidence>
<evidence type="ECO:0000256" key="1">
    <source>
        <dbReference type="SAM" id="Phobius"/>
    </source>
</evidence>
<dbReference type="AlphaFoldDB" id="A0A5M5ZM52"/>
<proteinExistence type="predicted"/>
<organism evidence="2 3">
    <name type="scientific">Phocaeicola dorei</name>
    <dbReference type="NCBI Taxonomy" id="357276"/>
    <lineage>
        <taxon>Bacteria</taxon>
        <taxon>Pseudomonadati</taxon>
        <taxon>Bacteroidota</taxon>
        <taxon>Bacteroidia</taxon>
        <taxon>Bacteroidales</taxon>
        <taxon>Bacteroidaceae</taxon>
        <taxon>Phocaeicola</taxon>
    </lineage>
</organism>
<keyword evidence="1" id="KW-0472">Membrane</keyword>
<dbReference type="EMBL" id="VVZB01000171">
    <property type="protein sequence ID" value="KAA5377662.1"/>
    <property type="molecule type" value="Genomic_DNA"/>
</dbReference>
<feature type="transmembrane region" description="Helical" evidence="1">
    <location>
        <begin position="21"/>
        <end position="46"/>
    </location>
</feature>
<name>A0A5M5ZM52_9BACT</name>